<reference evidence="2 3" key="1">
    <citation type="journal article" date="2014" name="BMC Genomics">
        <title>Comparison of environmental and isolate Sulfobacillus genomes reveals diverse carbon, sulfur, nitrogen, and hydrogen metabolisms.</title>
        <authorList>
            <person name="Justice N.B."/>
            <person name="Norman A."/>
            <person name="Brown C.T."/>
            <person name="Singh A."/>
            <person name="Thomas B.C."/>
            <person name="Banfield J.F."/>
        </authorList>
    </citation>
    <scope>NUCLEOTIDE SEQUENCE [LARGE SCALE GENOMIC DNA]</scope>
    <source>
        <strain evidence="2">AMDSBA4</strain>
    </source>
</reference>
<comment type="caution">
    <text evidence="2">The sequence shown here is derived from an EMBL/GenBank/DDBJ whole genome shotgun (WGS) entry which is preliminary data.</text>
</comment>
<keyword evidence="1" id="KW-1133">Transmembrane helix</keyword>
<protein>
    <submittedName>
        <fullName evidence="2">Uncharacterized protein</fullName>
    </submittedName>
</protein>
<name>A0A2T2XLF7_9FIRM</name>
<proteinExistence type="predicted"/>
<sequence length="62" mass="6409">MPLGNMSGVLSLGTILIILGLMLAAIMLFERKTPGFKRATSFYGILGIAMAAIGLAIVSLGL</sequence>
<evidence type="ECO:0000313" key="3">
    <source>
        <dbReference type="Proteomes" id="UP000242972"/>
    </source>
</evidence>
<organism evidence="2 3">
    <name type="scientific">Sulfobacillus benefaciens</name>
    <dbReference type="NCBI Taxonomy" id="453960"/>
    <lineage>
        <taxon>Bacteria</taxon>
        <taxon>Bacillati</taxon>
        <taxon>Bacillota</taxon>
        <taxon>Clostridia</taxon>
        <taxon>Eubacteriales</taxon>
        <taxon>Clostridiales Family XVII. Incertae Sedis</taxon>
        <taxon>Sulfobacillus</taxon>
    </lineage>
</organism>
<dbReference type="AlphaFoldDB" id="A0A2T2XLF7"/>
<feature type="transmembrane region" description="Helical" evidence="1">
    <location>
        <begin position="41"/>
        <end position="61"/>
    </location>
</feature>
<accession>A0A2T2XLF7</accession>
<evidence type="ECO:0000313" key="2">
    <source>
        <dbReference type="EMBL" id="PSR35311.1"/>
    </source>
</evidence>
<keyword evidence="1" id="KW-0812">Transmembrane</keyword>
<feature type="transmembrane region" description="Helical" evidence="1">
    <location>
        <begin position="6"/>
        <end position="29"/>
    </location>
</feature>
<dbReference type="Proteomes" id="UP000242972">
    <property type="component" value="Unassembled WGS sequence"/>
</dbReference>
<evidence type="ECO:0000256" key="1">
    <source>
        <dbReference type="SAM" id="Phobius"/>
    </source>
</evidence>
<gene>
    <name evidence="2" type="ORF">C7B46_01180</name>
</gene>
<keyword evidence="1" id="KW-0472">Membrane</keyword>
<dbReference type="EMBL" id="PXYW01000002">
    <property type="protein sequence ID" value="PSR35311.1"/>
    <property type="molecule type" value="Genomic_DNA"/>
</dbReference>